<dbReference type="InterPro" id="IPR026444">
    <property type="entry name" value="Secre_tail"/>
</dbReference>
<evidence type="ECO:0000259" key="3">
    <source>
        <dbReference type="Pfam" id="PF07675"/>
    </source>
</evidence>
<feature type="domain" description="Cleaved adhesin" evidence="3">
    <location>
        <begin position="109"/>
        <end position="209"/>
    </location>
</feature>
<feature type="domain" description="Secretion system C-terminal sorting" evidence="4">
    <location>
        <begin position="230"/>
        <end position="300"/>
    </location>
</feature>
<keyword evidence="6" id="KW-1185">Reference proteome</keyword>
<dbReference type="Proteomes" id="UP000320643">
    <property type="component" value="Unassembled WGS sequence"/>
</dbReference>
<feature type="signal peptide" evidence="2">
    <location>
        <begin position="1"/>
        <end position="20"/>
    </location>
</feature>
<reference evidence="5 6" key="1">
    <citation type="submission" date="2019-07" db="EMBL/GenBank/DDBJ databases">
        <title>Flavobacterium sp. nov., isolated from glacier ice.</title>
        <authorList>
            <person name="Liu Q."/>
            <person name="Xin Y.-H."/>
        </authorList>
    </citation>
    <scope>NUCLEOTIDE SEQUENCE [LARGE SCALE GENOMIC DNA]</scope>
    <source>
        <strain evidence="5 6">ZT4R6</strain>
    </source>
</reference>
<protein>
    <submittedName>
        <fullName evidence="5">T9SS type A sorting domain-containing protein</fullName>
    </submittedName>
</protein>
<sequence>MKKNLLLAAFLMGAVFTTNAQTTLFSDNFDSYEDFIIDPIGDWTQIDNDGSATYGIENEDNVSYIFDNSGYTGTAIIFNPSATEPALEDNWAPYSGNKSLNFFAATDGLNDDWFVTPQITLGSTGNTVTFWAKSITDTWGLERINIAVSTTGNEDSEDFTIISGDDYTEVPAGEWTQFTFNLDDYSGEQVYIAINYVTADAFALLVDDFAVSTTGTVSVKDVLASKFSVSPNPATNVININNAENILVSNVSIVDINGRTVNSKSFDGVASAQINISNLAAGVYIMNISSHKGTISKKIVKN</sequence>
<dbReference type="Pfam" id="PF18962">
    <property type="entry name" value="Por_Secre_tail"/>
    <property type="match status" value="1"/>
</dbReference>
<dbReference type="NCBIfam" id="TIGR04183">
    <property type="entry name" value="Por_Secre_tail"/>
    <property type="match status" value="1"/>
</dbReference>
<accession>A0A552V5H6</accession>
<proteinExistence type="predicted"/>
<gene>
    <name evidence="5" type="ORF">FMM05_05665</name>
</gene>
<dbReference type="RefSeq" id="WP_143372374.1">
    <property type="nucleotide sequence ID" value="NZ_VJVZ01000003.1"/>
</dbReference>
<evidence type="ECO:0000256" key="1">
    <source>
        <dbReference type="ARBA" id="ARBA00022729"/>
    </source>
</evidence>
<dbReference type="Pfam" id="PF07675">
    <property type="entry name" value="Cleaved_Adhesin"/>
    <property type="match status" value="1"/>
</dbReference>
<dbReference type="NCBIfam" id="NF038128">
    <property type="entry name" value="choice_anch_J"/>
    <property type="match status" value="1"/>
</dbReference>
<dbReference type="Gene3D" id="2.60.120.200">
    <property type="match status" value="1"/>
</dbReference>
<keyword evidence="1 2" id="KW-0732">Signal</keyword>
<name>A0A552V5H6_9FLAO</name>
<evidence type="ECO:0000256" key="2">
    <source>
        <dbReference type="SAM" id="SignalP"/>
    </source>
</evidence>
<organism evidence="5 6">
    <name type="scientific">Flavobacterium zepuense</name>
    <dbReference type="NCBI Taxonomy" id="2593302"/>
    <lineage>
        <taxon>Bacteria</taxon>
        <taxon>Pseudomonadati</taxon>
        <taxon>Bacteroidota</taxon>
        <taxon>Flavobacteriia</taxon>
        <taxon>Flavobacteriales</taxon>
        <taxon>Flavobacteriaceae</taxon>
        <taxon>Flavobacterium</taxon>
    </lineage>
</organism>
<evidence type="ECO:0000259" key="4">
    <source>
        <dbReference type="Pfam" id="PF18962"/>
    </source>
</evidence>
<evidence type="ECO:0000313" key="5">
    <source>
        <dbReference type="EMBL" id="TRW25709.1"/>
    </source>
</evidence>
<feature type="chain" id="PRO_5022020010" evidence="2">
    <location>
        <begin position="21"/>
        <end position="302"/>
    </location>
</feature>
<evidence type="ECO:0000313" key="6">
    <source>
        <dbReference type="Proteomes" id="UP000320643"/>
    </source>
</evidence>
<dbReference type="EMBL" id="VJVZ01000003">
    <property type="protein sequence ID" value="TRW25709.1"/>
    <property type="molecule type" value="Genomic_DNA"/>
</dbReference>
<dbReference type="OrthoDB" id="1405746at2"/>
<dbReference type="InterPro" id="IPR011628">
    <property type="entry name" value="Cleaved_adhesin"/>
</dbReference>
<comment type="caution">
    <text evidence="5">The sequence shown here is derived from an EMBL/GenBank/DDBJ whole genome shotgun (WGS) entry which is preliminary data.</text>
</comment>
<dbReference type="AlphaFoldDB" id="A0A552V5H6"/>